<dbReference type="EMBL" id="DF849506">
    <property type="protein sequence ID" value="GAT57705.1"/>
    <property type="molecule type" value="Genomic_DNA"/>
</dbReference>
<keyword evidence="3" id="KW-0132">Cell division</keyword>
<reference evidence="8" key="1">
    <citation type="submission" date="2014-09" db="EMBL/GenBank/DDBJ databases">
        <title>Genome sequence of the luminous mushroom Mycena chlorophos for searching fungal bioluminescence genes.</title>
        <authorList>
            <person name="Tanaka Y."/>
            <person name="Kasuga D."/>
            <person name="Oba Y."/>
            <person name="Hase S."/>
            <person name="Sato K."/>
            <person name="Oba Y."/>
            <person name="Sakakibara Y."/>
        </authorList>
    </citation>
    <scope>NUCLEOTIDE SEQUENCE</scope>
</reference>
<feature type="compositionally biased region" description="Low complexity" evidence="6">
    <location>
        <begin position="404"/>
        <end position="426"/>
    </location>
</feature>
<evidence type="ECO:0000256" key="3">
    <source>
        <dbReference type="ARBA" id="ARBA00022618"/>
    </source>
</evidence>
<accession>A0ABQ0M335</accession>
<sequence length="672" mass="72202">MDIQEHVDSVRSNLCLPETEESWDTILRAINTLSLVCGDVDAFTPAELVAAIRPLHRPIISAMNSERGRLSGAAMDLVAVLASSLGVAFDPLLHHLFPVLLTLSSRTSKVTLSRARACILNIINATQLPSILSYLLQSSADKSISLRLTVVESALACLNCFNPPDLEKDAKAKEIEAIIRVASRDASGDVRKVARKMFEAYKVLLPSRIDRFIAPLSPTTRKYLDIQHKPVAPPPPKAAQLSASTSALRPAAPERPKAHVRSASASADAAGTRAAKPERPKPVEITLPPKPTNAIFPVRQVPTAPPVERPRVVSMSAAVRPASRTRTEVEVKQPTPITTQPVRRLLPEKEKPAPAPVVLARRVLVSEIQPAVEKAAEKAAPSRGRVPNSVSTPAIRPVPFAPSKPTVAPTKPVAAPSKPNVVKPVVVRPPAPPVPTAGPSKRAPVAQTKPPVQKTASKHKESAKSSLMKPTLAQIARTKEIERRVAAATSGAQSRAEKRVPRKAPLPPRKPTKPSESKSPTETIVEEPEDAPAEESDAAGKRDVVENGGDEHKAEEDATAEDVPSADAEERAPTPVQVPKVTVDSLDLATPQRIKPRISELLRSIERGFLLSPSAPLSPPDSYLSMAATGAPIVFPMWPPHPPQEHTPSLKPFEVIRQLEPRKALGNVETNM</sequence>
<dbReference type="InterPro" id="IPR034085">
    <property type="entry name" value="TOG"/>
</dbReference>
<name>A0ABQ0M335_MYCCL</name>
<dbReference type="InterPro" id="IPR011989">
    <property type="entry name" value="ARM-like"/>
</dbReference>
<evidence type="ECO:0000256" key="1">
    <source>
        <dbReference type="ARBA" id="ARBA00004186"/>
    </source>
</evidence>
<dbReference type="SMART" id="SM01349">
    <property type="entry name" value="TOG"/>
    <property type="match status" value="1"/>
</dbReference>
<feature type="compositionally biased region" description="Pro residues" evidence="6">
    <location>
        <begin position="427"/>
        <end position="436"/>
    </location>
</feature>
<evidence type="ECO:0000259" key="7">
    <source>
        <dbReference type="SMART" id="SM01349"/>
    </source>
</evidence>
<comment type="similarity">
    <text evidence="2">Belongs to the CLASP family.</text>
</comment>
<evidence type="ECO:0000313" key="8">
    <source>
        <dbReference type="EMBL" id="GAT57705.1"/>
    </source>
</evidence>
<feature type="domain" description="TOG" evidence="7">
    <location>
        <begin position="2"/>
        <end position="237"/>
    </location>
</feature>
<evidence type="ECO:0000313" key="9">
    <source>
        <dbReference type="Proteomes" id="UP000815677"/>
    </source>
</evidence>
<keyword evidence="4" id="KW-0493">Microtubule</keyword>
<dbReference type="Pfam" id="PF12348">
    <property type="entry name" value="CLASP_N"/>
    <property type="match status" value="1"/>
</dbReference>
<protein>
    <recommendedName>
        <fullName evidence="7">TOG domain-containing protein</fullName>
    </recommendedName>
</protein>
<evidence type="ECO:0000256" key="2">
    <source>
        <dbReference type="ARBA" id="ARBA00009549"/>
    </source>
</evidence>
<dbReference type="InterPro" id="IPR024395">
    <property type="entry name" value="CLASP_N_dom"/>
</dbReference>
<evidence type="ECO:0000256" key="4">
    <source>
        <dbReference type="ARBA" id="ARBA00022701"/>
    </source>
</evidence>
<feature type="region of interest" description="Disordered" evidence="6">
    <location>
        <begin position="376"/>
        <end position="579"/>
    </location>
</feature>
<keyword evidence="5" id="KW-0498">Mitosis</keyword>
<dbReference type="InterPro" id="IPR016024">
    <property type="entry name" value="ARM-type_fold"/>
</dbReference>
<proteinExistence type="inferred from homology"/>
<gene>
    <name evidence="8" type="ORF">MCHLO_14215</name>
</gene>
<evidence type="ECO:0000256" key="5">
    <source>
        <dbReference type="ARBA" id="ARBA00022776"/>
    </source>
</evidence>
<dbReference type="SUPFAM" id="SSF48371">
    <property type="entry name" value="ARM repeat"/>
    <property type="match status" value="1"/>
</dbReference>
<feature type="compositionally biased region" description="Acidic residues" evidence="6">
    <location>
        <begin position="524"/>
        <end position="537"/>
    </location>
</feature>
<keyword evidence="5" id="KW-0131">Cell cycle</keyword>
<evidence type="ECO:0000256" key="6">
    <source>
        <dbReference type="SAM" id="MobiDB-lite"/>
    </source>
</evidence>
<keyword evidence="9" id="KW-1185">Reference proteome</keyword>
<feature type="compositionally biased region" description="Basic and acidic residues" evidence="6">
    <location>
        <begin position="538"/>
        <end position="556"/>
    </location>
</feature>
<feature type="compositionally biased region" description="Low complexity" evidence="6">
    <location>
        <begin position="262"/>
        <end position="274"/>
    </location>
</feature>
<organism evidence="8 9">
    <name type="scientific">Mycena chlorophos</name>
    <name type="common">Agaric fungus</name>
    <name type="synonym">Agaricus chlorophos</name>
    <dbReference type="NCBI Taxonomy" id="658473"/>
    <lineage>
        <taxon>Eukaryota</taxon>
        <taxon>Fungi</taxon>
        <taxon>Dikarya</taxon>
        <taxon>Basidiomycota</taxon>
        <taxon>Agaricomycotina</taxon>
        <taxon>Agaricomycetes</taxon>
        <taxon>Agaricomycetidae</taxon>
        <taxon>Agaricales</taxon>
        <taxon>Marasmiineae</taxon>
        <taxon>Mycenaceae</taxon>
        <taxon>Mycena</taxon>
    </lineage>
</organism>
<comment type="subcellular location">
    <subcellularLocation>
        <location evidence="1">Cytoplasm</location>
        <location evidence="1">Cytoskeleton</location>
        <location evidence="1">Spindle</location>
    </subcellularLocation>
</comment>
<feature type="region of interest" description="Disordered" evidence="6">
    <location>
        <begin position="230"/>
        <end position="297"/>
    </location>
</feature>
<dbReference type="Proteomes" id="UP000815677">
    <property type="component" value="Unassembled WGS sequence"/>
</dbReference>
<dbReference type="Gene3D" id="1.25.10.10">
    <property type="entry name" value="Leucine-rich Repeat Variant"/>
    <property type="match status" value="1"/>
</dbReference>